<sequence length="186" mass="20409">MAEYVLCHLIVSRGTDAATGSAAKLVSLGSTSSSYDHAGATEFSRSCAHILGQRSSDAGKSILQTLLIIGLDGCTNGGEVWRAYNGPEGLHRRFIANGMKQANRVLEYGAFEHGNWKVEGRWENSKGGHFQYVVPQRDHEIKGREFRKGEPSKLFRGRDGVTLADMRYIYLGLSFEGSVVETFYGG</sequence>
<keyword evidence="5" id="KW-1185">Reference proteome</keyword>
<proteinExistence type="predicted"/>
<organism evidence="4 5">
    <name type="scientific">Oculimacula yallundae</name>
    <dbReference type="NCBI Taxonomy" id="86028"/>
    <lineage>
        <taxon>Eukaryota</taxon>
        <taxon>Fungi</taxon>
        <taxon>Dikarya</taxon>
        <taxon>Ascomycota</taxon>
        <taxon>Pezizomycotina</taxon>
        <taxon>Leotiomycetes</taxon>
        <taxon>Helotiales</taxon>
        <taxon>Ploettnerulaceae</taxon>
        <taxon>Oculimacula</taxon>
    </lineage>
</organism>
<dbReference type="InterPro" id="IPR051128">
    <property type="entry name" value="EgtD_Methyltrsf_superfamily"/>
</dbReference>
<keyword evidence="1" id="KW-0489">Methyltransferase</keyword>
<evidence type="ECO:0000313" key="5">
    <source>
        <dbReference type="Proteomes" id="UP001595075"/>
    </source>
</evidence>
<dbReference type="PANTHER" id="PTHR43397:SF2">
    <property type="entry name" value="HISTIDINE-SPECIFIC METHYLTRANSFERASE SAM-DEPENDENT DOMAIN-CONTAINING PROTEIN"/>
    <property type="match status" value="1"/>
</dbReference>
<dbReference type="Pfam" id="PF10017">
    <property type="entry name" value="Methyltransf_33"/>
    <property type="match status" value="1"/>
</dbReference>
<dbReference type="EMBL" id="JAZHXI010000016">
    <property type="protein sequence ID" value="KAL2062879.1"/>
    <property type="molecule type" value="Genomic_DNA"/>
</dbReference>
<protein>
    <recommendedName>
        <fullName evidence="3">Histidine-specific methyltransferase SAM-dependent domain-containing protein</fullName>
    </recommendedName>
</protein>
<name>A0ABR4BYY6_9HELO</name>
<dbReference type="Proteomes" id="UP001595075">
    <property type="component" value="Unassembled WGS sequence"/>
</dbReference>
<accession>A0ABR4BYY6</accession>
<evidence type="ECO:0000259" key="3">
    <source>
        <dbReference type="Pfam" id="PF10017"/>
    </source>
</evidence>
<evidence type="ECO:0000256" key="2">
    <source>
        <dbReference type="ARBA" id="ARBA00022679"/>
    </source>
</evidence>
<gene>
    <name evidence="4" type="ORF">VTL71DRAFT_5951</name>
</gene>
<keyword evidence="2" id="KW-0808">Transferase</keyword>
<dbReference type="InterPro" id="IPR019257">
    <property type="entry name" value="MeTrfase_dom"/>
</dbReference>
<reference evidence="4 5" key="1">
    <citation type="journal article" date="2024" name="Commun. Biol.">
        <title>Comparative genomic analysis of thermophilic fungi reveals convergent evolutionary adaptations and gene losses.</title>
        <authorList>
            <person name="Steindorff A.S."/>
            <person name="Aguilar-Pontes M.V."/>
            <person name="Robinson A.J."/>
            <person name="Andreopoulos B."/>
            <person name="LaButti K."/>
            <person name="Kuo A."/>
            <person name="Mondo S."/>
            <person name="Riley R."/>
            <person name="Otillar R."/>
            <person name="Haridas S."/>
            <person name="Lipzen A."/>
            <person name="Grimwood J."/>
            <person name="Schmutz J."/>
            <person name="Clum A."/>
            <person name="Reid I.D."/>
            <person name="Moisan M.C."/>
            <person name="Butler G."/>
            <person name="Nguyen T.T.M."/>
            <person name="Dewar K."/>
            <person name="Conant G."/>
            <person name="Drula E."/>
            <person name="Henrissat B."/>
            <person name="Hansel C."/>
            <person name="Singer S."/>
            <person name="Hutchinson M.I."/>
            <person name="de Vries R.P."/>
            <person name="Natvig D.O."/>
            <person name="Powell A.J."/>
            <person name="Tsang A."/>
            <person name="Grigoriev I.V."/>
        </authorList>
    </citation>
    <scope>NUCLEOTIDE SEQUENCE [LARGE SCALE GENOMIC DNA]</scope>
    <source>
        <strain evidence="4 5">CBS 494.80</strain>
    </source>
</reference>
<feature type="domain" description="Histidine-specific methyltransferase SAM-dependent" evidence="3">
    <location>
        <begin position="22"/>
        <end position="150"/>
    </location>
</feature>
<evidence type="ECO:0000313" key="4">
    <source>
        <dbReference type="EMBL" id="KAL2062879.1"/>
    </source>
</evidence>
<evidence type="ECO:0000256" key="1">
    <source>
        <dbReference type="ARBA" id="ARBA00022603"/>
    </source>
</evidence>
<comment type="caution">
    <text evidence="4">The sequence shown here is derived from an EMBL/GenBank/DDBJ whole genome shotgun (WGS) entry which is preliminary data.</text>
</comment>
<dbReference type="PANTHER" id="PTHR43397">
    <property type="entry name" value="ERGOTHIONEINE BIOSYNTHESIS PROTEIN 1"/>
    <property type="match status" value="1"/>
</dbReference>